<evidence type="ECO:0000256" key="2">
    <source>
        <dbReference type="SAM" id="MobiDB-lite"/>
    </source>
</evidence>
<dbReference type="InterPro" id="IPR011010">
    <property type="entry name" value="DNA_brk_join_enz"/>
</dbReference>
<dbReference type="SUPFAM" id="SSF56349">
    <property type="entry name" value="DNA breaking-rejoining enzymes"/>
    <property type="match status" value="1"/>
</dbReference>
<feature type="domain" description="Tyr recombinase" evidence="3">
    <location>
        <begin position="256"/>
        <end position="477"/>
    </location>
</feature>
<dbReference type="InterPro" id="IPR002104">
    <property type="entry name" value="Integrase_catalytic"/>
</dbReference>
<organism evidence="4 5">
    <name type="scientific">Streptomyces microflavus</name>
    <name type="common">Streptomyces lipmanii</name>
    <dbReference type="NCBI Taxonomy" id="1919"/>
    <lineage>
        <taxon>Bacteria</taxon>
        <taxon>Bacillati</taxon>
        <taxon>Actinomycetota</taxon>
        <taxon>Actinomycetes</taxon>
        <taxon>Kitasatosporales</taxon>
        <taxon>Streptomycetaceae</taxon>
        <taxon>Streptomyces</taxon>
    </lineage>
</organism>
<comment type="caution">
    <text evidence="4">The sequence shown here is derived from an EMBL/GenBank/DDBJ whole genome shotgun (WGS) entry which is preliminary data.</text>
</comment>
<evidence type="ECO:0000259" key="3">
    <source>
        <dbReference type="PROSITE" id="PS51898"/>
    </source>
</evidence>
<name>A0ABV1QCT0_STRMI</name>
<dbReference type="CDD" id="cd00397">
    <property type="entry name" value="DNA_BRE_C"/>
    <property type="match status" value="1"/>
</dbReference>
<protein>
    <submittedName>
        <fullName evidence="4">Site-specific integrase</fullName>
    </submittedName>
</protein>
<keyword evidence="5" id="KW-1185">Reference proteome</keyword>
<evidence type="ECO:0000256" key="1">
    <source>
        <dbReference type="ARBA" id="ARBA00023172"/>
    </source>
</evidence>
<feature type="compositionally biased region" description="Polar residues" evidence="2">
    <location>
        <begin position="132"/>
        <end position="144"/>
    </location>
</feature>
<dbReference type="Gene3D" id="1.10.443.10">
    <property type="entry name" value="Intergrase catalytic core"/>
    <property type="match status" value="1"/>
</dbReference>
<accession>A0ABV1QCT0</accession>
<evidence type="ECO:0000313" key="4">
    <source>
        <dbReference type="EMBL" id="MER0428977.1"/>
    </source>
</evidence>
<sequence length="615" mass="68412">MDILEAQDVTHAATGDRTAFYRLLHRAGVFPPDAPSTIRAFTAGQGQLSVAEMIDRYEIACKPVRDLLVDNLCERQPALDYTSLSAVSRVLGSLFWRNLETHHPGINSLRLPAEVASAWKTRHRTKTTTTRSPDGSTVSVTSPRESARSDLATVRAFYLDLAQWAAEDPAHWGPWAAPSPVTSAEANQKKHQRRVKAKIDQRTRERLPALPLLVSASQRNRLQAAAVLAAARQAEPGTVFSVDGQTLFRPVLKSASGAKIWAQELEAPRTAVRAARRDLTHEDHTAFWAWAAIEVLRHTGIRIEELCELSHHSLIQYRLPTTGELVPLLQIAPSKTDQERLILVTPELADVLSRIMMRVRDSNGIVASVAAYDPHERVWNPPMPLLFQHRIGIENRAMHPTCLLKYLGQALASAGLTDASGEPLTMQPHDFRRIFITDAVMNRMPPHIAQLVAGHRVIDTTMGYLAVYPREVIEAHRAFIARRRATRPGEEYRTPTDEEWDSFLGHFERRKLSIGTCDRAFSTPCTHEHACLRCAMLRPDPAERPRLVEIRDNLIDRIAEAKREGWLGEVEGLETSLAGAEDKLAQMDAATARTATAVDLGMPGFTQIAGRASDT</sequence>
<proteinExistence type="predicted"/>
<dbReference type="Pfam" id="PF00589">
    <property type="entry name" value="Phage_integrase"/>
    <property type="match status" value="1"/>
</dbReference>
<dbReference type="Proteomes" id="UP001456562">
    <property type="component" value="Unassembled WGS sequence"/>
</dbReference>
<feature type="region of interest" description="Disordered" evidence="2">
    <location>
        <begin position="121"/>
        <end position="144"/>
    </location>
</feature>
<dbReference type="InterPro" id="IPR013762">
    <property type="entry name" value="Integrase-like_cat_sf"/>
</dbReference>
<dbReference type="PROSITE" id="PS51898">
    <property type="entry name" value="TYR_RECOMBINASE"/>
    <property type="match status" value="1"/>
</dbReference>
<evidence type="ECO:0000313" key="5">
    <source>
        <dbReference type="Proteomes" id="UP001456562"/>
    </source>
</evidence>
<dbReference type="RefSeq" id="WP_350240990.1">
    <property type="nucleotide sequence ID" value="NZ_JBEJUE010000047.1"/>
</dbReference>
<keyword evidence="1" id="KW-0233">DNA recombination</keyword>
<gene>
    <name evidence="4" type="ORF">ABR748_32950</name>
</gene>
<dbReference type="EMBL" id="JBEJUE010000047">
    <property type="protein sequence ID" value="MER0428977.1"/>
    <property type="molecule type" value="Genomic_DNA"/>
</dbReference>
<reference evidence="4 5" key="1">
    <citation type="submission" date="2024-01" db="EMBL/GenBank/DDBJ databases">
        <title>Metagenomic exploration of the rhizosphere soil microbial community and their significance in facilitating the development of wild simulated ginseng.</title>
        <authorList>
            <person name="Huang J."/>
        </authorList>
    </citation>
    <scope>NUCLEOTIDE SEQUENCE [LARGE SCALE GENOMIC DNA]</scope>
    <source>
        <strain evidence="4 5">WY141</strain>
    </source>
</reference>